<name>A0ABY9XYB2_9FLAO</name>
<feature type="domain" description="SusD-like N-terminal" evidence="1">
    <location>
        <begin position="11"/>
        <end position="109"/>
    </location>
</feature>
<dbReference type="EMBL" id="CP134537">
    <property type="protein sequence ID" value="WNH10924.1"/>
    <property type="molecule type" value="Genomic_DNA"/>
</dbReference>
<dbReference type="Proteomes" id="UP001302806">
    <property type="component" value="Chromosome"/>
</dbReference>
<dbReference type="InterPro" id="IPR033985">
    <property type="entry name" value="SusD-like_N"/>
</dbReference>
<evidence type="ECO:0000313" key="2">
    <source>
        <dbReference type="EMBL" id="WNH10924.1"/>
    </source>
</evidence>
<evidence type="ECO:0000313" key="3">
    <source>
        <dbReference type="Proteomes" id="UP001302806"/>
    </source>
</evidence>
<dbReference type="RefSeq" id="WP_415867136.1">
    <property type="nucleotide sequence ID" value="NZ_CP134537.1"/>
</dbReference>
<reference evidence="2 3" key="1">
    <citation type="submission" date="2023-09" db="EMBL/GenBank/DDBJ databases">
        <title>Thalassobella suaedae gen. nov., sp. nov., a marine bacterium of the family Flavobacteriaceae isolated from a halophyte Suaeda japonica.</title>
        <authorList>
            <person name="Lee S.Y."/>
            <person name="Hwang C.Y."/>
        </authorList>
    </citation>
    <scope>NUCLEOTIDE SEQUENCE [LARGE SCALE GENOMIC DNA]</scope>
    <source>
        <strain evidence="2 3">HL-DH14</strain>
    </source>
</reference>
<accession>A0ABY9XYB2</accession>
<organism evidence="2 3">
    <name type="scientific">Thalassobellus suaedae</name>
    <dbReference type="NCBI Taxonomy" id="3074124"/>
    <lineage>
        <taxon>Bacteria</taxon>
        <taxon>Pseudomonadati</taxon>
        <taxon>Bacteroidota</taxon>
        <taxon>Flavobacteriia</taxon>
        <taxon>Flavobacteriales</taxon>
        <taxon>Flavobacteriaceae</taxon>
        <taxon>Thalassobellus</taxon>
    </lineage>
</organism>
<evidence type="ECO:0000259" key="1">
    <source>
        <dbReference type="Pfam" id="PF14322"/>
    </source>
</evidence>
<proteinExistence type="predicted"/>
<sequence>MNFLESRVGPDVDQDVIDNAIGEAYFMRATAYFYLVRMWGPVPIIENNLDYSNDPYINTNPVSDIYTFIINDYKDAAVKLKSKVRSTNYGENGRVSKGSAKAMLAKVYLYQKDYQNAKTIAEEVINSHEFKLLGGSELPSMSFGDLFLYKNNNNEESIFAIQWKGDGNYGSANNSNTQFGISSNTVSTSNASYGGVMGTFARHIYLI</sequence>
<dbReference type="Gene3D" id="1.25.40.390">
    <property type="match status" value="1"/>
</dbReference>
<dbReference type="InterPro" id="IPR011990">
    <property type="entry name" value="TPR-like_helical_dom_sf"/>
</dbReference>
<gene>
    <name evidence="2" type="ORF">RHP51_00745</name>
</gene>
<dbReference type="SUPFAM" id="SSF48452">
    <property type="entry name" value="TPR-like"/>
    <property type="match status" value="1"/>
</dbReference>
<protein>
    <submittedName>
        <fullName evidence="2">RagB/SusD family nutrient uptake outer membrane protein</fullName>
    </submittedName>
</protein>
<dbReference type="Pfam" id="PF14322">
    <property type="entry name" value="SusD-like_3"/>
    <property type="match status" value="1"/>
</dbReference>